<name>A0A8S5RDM1_9VIRU</name>
<proteinExistence type="predicted"/>
<accession>A0A8S5RDM1</accession>
<sequence length="34" mass="3646">MKAAIKEWARSGEAYSGISPKFLSTLAKLVAYGT</sequence>
<protein>
    <submittedName>
        <fullName evidence="1">Uncharacterized protein</fullName>
    </submittedName>
</protein>
<reference evidence="1" key="1">
    <citation type="journal article" date="2021" name="Proc. Natl. Acad. Sci. U.S.A.">
        <title>A Catalog of Tens of Thousands of Viruses from Human Metagenomes Reveals Hidden Associations with Chronic Diseases.</title>
        <authorList>
            <person name="Tisza M.J."/>
            <person name="Buck C.B."/>
        </authorList>
    </citation>
    <scope>NUCLEOTIDE SEQUENCE</scope>
    <source>
        <strain evidence="1">Ctx9V1</strain>
    </source>
</reference>
<evidence type="ECO:0000313" key="1">
    <source>
        <dbReference type="EMBL" id="DAE29169.1"/>
    </source>
</evidence>
<dbReference type="EMBL" id="BK059093">
    <property type="protein sequence ID" value="DAE29169.1"/>
    <property type="molecule type" value="Genomic_DNA"/>
</dbReference>
<organism evidence="1">
    <name type="scientific">virus sp. ctx9V1</name>
    <dbReference type="NCBI Taxonomy" id="2828001"/>
    <lineage>
        <taxon>Viruses</taxon>
    </lineage>
</organism>